<dbReference type="PANTHER" id="PTHR43415">
    <property type="entry name" value="SPERMIDINE N(1)-ACETYLTRANSFERASE"/>
    <property type="match status" value="1"/>
</dbReference>
<organism evidence="2 3">
    <name type="scientific">Aminithiophilus ramosus</name>
    <dbReference type="NCBI Taxonomy" id="3029084"/>
    <lineage>
        <taxon>Bacteria</taxon>
        <taxon>Thermotogati</taxon>
        <taxon>Synergistota</taxon>
        <taxon>Synergistia</taxon>
        <taxon>Synergistales</taxon>
        <taxon>Aminithiophilaceae</taxon>
        <taxon>Aminithiophilus</taxon>
    </lineage>
</organism>
<proteinExistence type="predicted"/>
<dbReference type="PROSITE" id="PS51186">
    <property type="entry name" value="GNAT"/>
    <property type="match status" value="1"/>
</dbReference>
<dbReference type="InterPro" id="IPR000182">
    <property type="entry name" value="GNAT_dom"/>
</dbReference>
<accession>A0A9Q7A8V9</accession>
<dbReference type="KEGG" id="aram:KAR29_01395"/>
<dbReference type="GO" id="GO:0016747">
    <property type="term" value="F:acyltransferase activity, transferring groups other than amino-acyl groups"/>
    <property type="evidence" value="ECO:0007669"/>
    <property type="project" value="InterPro"/>
</dbReference>
<dbReference type="SUPFAM" id="SSF55729">
    <property type="entry name" value="Acyl-CoA N-acyltransferases (Nat)"/>
    <property type="match status" value="1"/>
</dbReference>
<sequence>MDIFDIRNIEIRDLDSYFYWKKSCHEHNELNGPYYKRDNDEDLRINIENIRKKLKNGITSPMDDKRVIVFKDSDKLVGEVNWYWKSRETYWMEIGIVIFDKFNWGKGYGINILKKWIDMVFDEHPEIIRIGLSTWSGNFGMIKLAEKIGMTREAVYRKARIVNGEYYDSISYGLLREELVKLAK</sequence>
<dbReference type="EMBL" id="CP072943">
    <property type="protein sequence ID" value="QTX32626.1"/>
    <property type="molecule type" value="Genomic_DNA"/>
</dbReference>
<dbReference type="Gene3D" id="3.40.630.30">
    <property type="match status" value="1"/>
</dbReference>
<evidence type="ECO:0000259" key="1">
    <source>
        <dbReference type="PROSITE" id="PS51186"/>
    </source>
</evidence>
<evidence type="ECO:0000313" key="3">
    <source>
        <dbReference type="Proteomes" id="UP000671879"/>
    </source>
</evidence>
<dbReference type="InterPro" id="IPR016181">
    <property type="entry name" value="Acyl_CoA_acyltransferase"/>
</dbReference>
<feature type="domain" description="N-acetyltransferase" evidence="1">
    <location>
        <begin position="4"/>
        <end position="173"/>
    </location>
</feature>
<protein>
    <submittedName>
        <fullName evidence="2">GNAT family N-acetyltransferase</fullName>
    </submittedName>
</protein>
<dbReference type="AlphaFoldDB" id="A0A9Q7A8V9"/>
<reference evidence="3" key="1">
    <citation type="submission" date="2021-04" db="EMBL/GenBank/DDBJ databases">
        <title>A novel Synergistetes isolate from a pyrite-forming mixed culture.</title>
        <authorList>
            <person name="Bunk B."/>
            <person name="Sproer C."/>
            <person name="Spring S."/>
            <person name="Pester M."/>
        </authorList>
    </citation>
    <scope>NUCLEOTIDE SEQUENCE [LARGE SCALE GENOMIC DNA]</scope>
    <source>
        <strain evidence="3">J.5.4.2-T.3.5.2</strain>
    </source>
</reference>
<keyword evidence="3" id="KW-1185">Reference proteome</keyword>
<dbReference type="Pfam" id="PF13302">
    <property type="entry name" value="Acetyltransf_3"/>
    <property type="match status" value="1"/>
</dbReference>
<dbReference type="PANTHER" id="PTHR43415:SF4">
    <property type="entry name" value="N-ACETYLTRANSFERASE DOMAIN-CONTAINING PROTEIN"/>
    <property type="match status" value="1"/>
</dbReference>
<dbReference type="RefSeq" id="WP_274373874.1">
    <property type="nucleotide sequence ID" value="NZ_CP072943.1"/>
</dbReference>
<name>A0A9Q7A8V9_9BACT</name>
<gene>
    <name evidence="2" type="ORF">KAR29_01395</name>
</gene>
<evidence type="ECO:0000313" key="2">
    <source>
        <dbReference type="EMBL" id="QTX32626.1"/>
    </source>
</evidence>
<dbReference type="Proteomes" id="UP000671879">
    <property type="component" value="Chromosome"/>
</dbReference>